<feature type="region of interest" description="Disordered" evidence="1">
    <location>
        <begin position="1"/>
        <end position="71"/>
    </location>
</feature>
<gene>
    <name evidence="2" type="ORF">QO019_004448</name>
</gene>
<protein>
    <submittedName>
        <fullName evidence="2">Uncharacterized protein</fullName>
    </submittedName>
</protein>
<keyword evidence="3" id="KW-1185">Reference proteome</keyword>
<comment type="caution">
    <text evidence="2">The sequence shown here is derived from an EMBL/GenBank/DDBJ whole genome shotgun (WGS) entry which is preliminary data.</text>
</comment>
<reference evidence="2 3" key="1">
    <citation type="submission" date="2023-07" db="EMBL/GenBank/DDBJ databases">
        <title>Genomic Encyclopedia of Type Strains, Phase IV (KMG-IV): sequencing the most valuable type-strain genomes for metagenomic binning, comparative biology and taxonomic classification.</title>
        <authorList>
            <person name="Goeker M."/>
        </authorList>
    </citation>
    <scope>NUCLEOTIDE SEQUENCE [LARGE SCALE GENOMIC DNA]</scope>
    <source>
        <strain evidence="2 3">DSM 40573</strain>
    </source>
</reference>
<feature type="compositionally biased region" description="Polar residues" evidence="1">
    <location>
        <begin position="37"/>
        <end position="66"/>
    </location>
</feature>
<evidence type="ECO:0000313" key="2">
    <source>
        <dbReference type="EMBL" id="MDQ0489571.1"/>
    </source>
</evidence>
<dbReference type="EMBL" id="JAUSWC010000016">
    <property type="protein sequence ID" value="MDQ0489571.1"/>
    <property type="molecule type" value="Genomic_DNA"/>
</dbReference>
<name>A0ABU0KJI2_9ACTN</name>
<feature type="compositionally biased region" description="Low complexity" evidence="1">
    <location>
        <begin position="17"/>
        <end position="27"/>
    </location>
</feature>
<feature type="region of interest" description="Disordered" evidence="1">
    <location>
        <begin position="86"/>
        <end position="125"/>
    </location>
</feature>
<proteinExistence type="predicted"/>
<organism evidence="2 3">
    <name type="scientific">Streptomyces thermodiastaticus</name>
    <dbReference type="NCBI Taxonomy" id="44061"/>
    <lineage>
        <taxon>Bacteria</taxon>
        <taxon>Bacillati</taxon>
        <taxon>Actinomycetota</taxon>
        <taxon>Actinomycetes</taxon>
        <taxon>Kitasatosporales</taxon>
        <taxon>Streptomycetaceae</taxon>
        <taxon>Streptomyces</taxon>
    </lineage>
</organism>
<evidence type="ECO:0000256" key="1">
    <source>
        <dbReference type="SAM" id="MobiDB-lite"/>
    </source>
</evidence>
<dbReference type="Proteomes" id="UP001236795">
    <property type="component" value="Unassembled WGS sequence"/>
</dbReference>
<evidence type="ECO:0000313" key="3">
    <source>
        <dbReference type="Proteomes" id="UP001236795"/>
    </source>
</evidence>
<accession>A0ABU0KJI2</accession>
<sequence length="125" mass="12896">MCARSRKPADGSSEIPGSASAGVSSRRACTRSPLRTAATSPNGTSTRSGTHGVCGSTNIHTLNGSAGTHRCSTRVYVVPLRSGRSRRITPPWCQRPRTARLPRAGEAISTQGGGPALGRSATLTP</sequence>